<dbReference type="InterPro" id="IPR052919">
    <property type="entry name" value="TA_system_RNase"/>
</dbReference>
<comment type="caution">
    <text evidence="2">The sequence shown here is derived from an EMBL/GenBank/DDBJ whole genome shotgun (WGS) entry which is preliminary data.</text>
</comment>
<protein>
    <submittedName>
        <fullName evidence="2">Type II toxin-antitoxin system VapC family toxin</fullName>
    </submittedName>
</protein>
<dbReference type="Pfam" id="PF01850">
    <property type="entry name" value="PIN"/>
    <property type="match status" value="1"/>
</dbReference>
<dbReference type="Proteomes" id="UP000284250">
    <property type="component" value="Unassembled WGS sequence"/>
</dbReference>
<dbReference type="Gene3D" id="3.40.50.1010">
    <property type="entry name" value="5'-nuclease"/>
    <property type="match status" value="1"/>
</dbReference>
<sequence>MGRVLLDTQILIWYQERNPRLTTRAHALIMDTGNELLVSVGSWWEMAIKISSGKLKIDLPTSMAAATRRGVATLPLLPAHLRQVATLPYPDDKHRDPFDRLIIAQALVERIPVLTVDEKFMAYAGLQLAPFS</sequence>
<evidence type="ECO:0000313" key="3">
    <source>
        <dbReference type="Proteomes" id="UP000284250"/>
    </source>
</evidence>
<accession>A0A418R131</accession>
<dbReference type="EMBL" id="QYCN01000010">
    <property type="protein sequence ID" value="RIY11078.1"/>
    <property type="molecule type" value="Genomic_DNA"/>
</dbReference>
<dbReference type="InterPro" id="IPR002716">
    <property type="entry name" value="PIN_dom"/>
</dbReference>
<keyword evidence="3" id="KW-1185">Reference proteome</keyword>
<reference evidence="2 3" key="1">
    <citation type="submission" date="2018-09" db="EMBL/GenBank/DDBJ databases">
        <authorList>
            <person name="Zeman M."/>
            <person name="Pardy F."/>
        </authorList>
    </citation>
    <scope>NUCLEOTIDE SEQUENCE [LARGE SCALE GENOMIC DNA]</scope>
    <source>
        <strain evidence="2 3">CCM 8852</strain>
    </source>
</reference>
<evidence type="ECO:0000259" key="1">
    <source>
        <dbReference type="Pfam" id="PF01850"/>
    </source>
</evidence>
<dbReference type="OrthoDB" id="9798990at2"/>
<dbReference type="AlphaFoldDB" id="A0A418R131"/>
<proteinExistence type="predicted"/>
<dbReference type="SUPFAM" id="SSF88723">
    <property type="entry name" value="PIN domain-like"/>
    <property type="match status" value="1"/>
</dbReference>
<gene>
    <name evidence="2" type="ORF">D0T11_08710</name>
</gene>
<dbReference type="InterPro" id="IPR029060">
    <property type="entry name" value="PIN-like_dom_sf"/>
</dbReference>
<organism evidence="2 3">
    <name type="scientific">Hymenobacter rubripertinctus</name>
    <dbReference type="NCBI Taxonomy" id="2029981"/>
    <lineage>
        <taxon>Bacteria</taxon>
        <taxon>Pseudomonadati</taxon>
        <taxon>Bacteroidota</taxon>
        <taxon>Cytophagia</taxon>
        <taxon>Cytophagales</taxon>
        <taxon>Hymenobacteraceae</taxon>
        <taxon>Hymenobacter</taxon>
    </lineage>
</organism>
<feature type="domain" description="PIN" evidence="1">
    <location>
        <begin position="4"/>
        <end position="125"/>
    </location>
</feature>
<dbReference type="PANTHER" id="PTHR36173:SF2">
    <property type="entry name" value="RIBONUCLEASE VAPC16"/>
    <property type="match status" value="1"/>
</dbReference>
<reference evidence="2 3" key="2">
    <citation type="submission" date="2019-01" db="EMBL/GenBank/DDBJ databases">
        <title>Hymenobacter humicola sp. nov., isolated from soils in Antarctica.</title>
        <authorList>
            <person name="Sedlacek I."/>
            <person name="Holochova P."/>
            <person name="Kralova S."/>
            <person name="Pantucek R."/>
            <person name="Stankova E."/>
            <person name="Vrbovska V."/>
            <person name="Kristofova L."/>
            <person name="Svec P."/>
            <person name="Busse H.-J."/>
        </authorList>
    </citation>
    <scope>NUCLEOTIDE SEQUENCE [LARGE SCALE GENOMIC DNA]</scope>
    <source>
        <strain evidence="2 3">CCM 8852</strain>
    </source>
</reference>
<dbReference type="PANTHER" id="PTHR36173">
    <property type="entry name" value="RIBONUCLEASE VAPC16-RELATED"/>
    <property type="match status" value="1"/>
</dbReference>
<name>A0A418R131_9BACT</name>
<dbReference type="RefSeq" id="WP_119655396.1">
    <property type="nucleotide sequence ID" value="NZ_JBHUOI010000009.1"/>
</dbReference>
<evidence type="ECO:0000313" key="2">
    <source>
        <dbReference type="EMBL" id="RIY11078.1"/>
    </source>
</evidence>
<dbReference type="CDD" id="cd09872">
    <property type="entry name" value="PIN_Sll0205-like"/>
    <property type="match status" value="1"/>
</dbReference>
<dbReference type="InterPro" id="IPR041705">
    <property type="entry name" value="PIN_Sll0205"/>
</dbReference>